<feature type="transmembrane region" description="Helical" evidence="10">
    <location>
        <begin position="142"/>
        <end position="165"/>
    </location>
</feature>
<keyword evidence="9" id="KW-0802">TPR repeat</keyword>
<evidence type="ECO:0000256" key="1">
    <source>
        <dbReference type="ARBA" id="ARBA00004572"/>
    </source>
</evidence>
<dbReference type="Pfam" id="PF14853">
    <property type="entry name" value="Fis1_TPR_C"/>
    <property type="match status" value="1"/>
</dbReference>
<dbReference type="PROSITE" id="PS50005">
    <property type="entry name" value="TPR"/>
    <property type="match status" value="1"/>
</dbReference>
<protein>
    <recommendedName>
        <fullName evidence="8">Mitochondrial fission 1 protein</fullName>
    </recommendedName>
</protein>
<dbReference type="Gene3D" id="1.25.40.10">
    <property type="entry name" value="Tetratricopeptide repeat domain"/>
    <property type="match status" value="1"/>
</dbReference>
<keyword evidence="4 8" id="KW-1000">Mitochondrion outer membrane</keyword>
<comment type="domain">
    <text evidence="8">The C-terminus is necessary for mitochondrial or peroxisomal targeting, while the N-terminus is necessary for mitochondrial or peroxisomal fission.</text>
</comment>
<dbReference type="GO" id="GO:0000422">
    <property type="term" value="P:autophagy of mitochondrion"/>
    <property type="evidence" value="ECO:0007669"/>
    <property type="project" value="TreeGrafter"/>
</dbReference>
<keyword evidence="7 8" id="KW-0472">Membrane</keyword>
<keyword evidence="3 10" id="KW-0812">Transmembrane</keyword>
<evidence type="ECO:0000256" key="3">
    <source>
        <dbReference type="ARBA" id="ARBA00022692"/>
    </source>
</evidence>
<name>A0A0C9QST1_9CONI</name>
<dbReference type="GO" id="GO:0005778">
    <property type="term" value="C:peroxisomal membrane"/>
    <property type="evidence" value="ECO:0007669"/>
    <property type="project" value="TreeGrafter"/>
</dbReference>
<dbReference type="Pfam" id="PF14852">
    <property type="entry name" value="Fis1_TPR_N"/>
    <property type="match status" value="1"/>
</dbReference>
<evidence type="ECO:0000256" key="9">
    <source>
        <dbReference type="PROSITE-ProRule" id="PRU00339"/>
    </source>
</evidence>
<comment type="function">
    <text evidence="8">Component of the peroxisomal and mitochondrial division machineries. Plays a role in promoting the fission of mitochondria and peroxisomes.</text>
</comment>
<evidence type="ECO:0000256" key="4">
    <source>
        <dbReference type="ARBA" id="ARBA00022787"/>
    </source>
</evidence>
<evidence type="ECO:0000256" key="5">
    <source>
        <dbReference type="ARBA" id="ARBA00022989"/>
    </source>
</evidence>
<dbReference type="InterPro" id="IPR019734">
    <property type="entry name" value="TPR_rpt"/>
</dbReference>
<evidence type="ECO:0000256" key="2">
    <source>
        <dbReference type="ARBA" id="ARBA00008937"/>
    </source>
</evidence>
<dbReference type="GO" id="GO:0000266">
    <property type="term" value="P:mitochondrial fission"/>
    <property type="evidence" value="ECO:0007669"/>
    <property type="project" value="UniProtKB-UniRule"/>
</dbReference>
<dbReference type="InterPro" id="IPR028061">
    <property type="entry name" value="Fis1_TPR_C"/>
</dbReference>
<sequence>MADKLNNIMESVVDFFGSGDYLPWTDADIIVKCEQEAAGQGDGVTKDSDKSESIMRLSWALVHSRQAADVQRGIAMLEVALHNGGSPLQRKEILYLLAVGHFRAGDYSRSRRYIEQALQIAPDFRQALTLKKLVEDKITKDGVLGIGLAAAAVGVVAGGLTAAIARKR</sequence>
<accession>A0A0C9QST1</accession>
<evidence type="ECO:0000256" key="6">
    <source>
        <dbReference type="ARBA" id="ARBA00023128"/>
    </source>
</evidence>
<keyword evidence="6 8" id="KW-0496">Mitochondrion</keyword>
<dbReference type="AlphaFoldDB" id="A0A0C9QST1"/>
<feature type="repeat" description="TPR" evidence="9">
    <location>
        <begin position="91"/>
        <end position="124"/>
    </location>
</feature>
<evidence type="ECO:0000313" key="11">
    <source>
        <dbReference type="EMBL" id="JAG87790.1"/>
    </source>
</evidence>
<proteinExistence type="inferred from homology"/>
<keyword evidence="5 10" id="KW-1133">Transmembrane helix</keyword>
<dbReference type="InterPro" id="IPR011990">
    <property type="entry name" value="TPR-like_helical_dom_sf"/>
</dbReference>
<dbReference type="GO" id="GO:0016559">
    <property type="term" value="P:peroxisome fission"/>
    <property type="evidence" value="ECO:0007669"/>
    <property type="project" value="UniProtKB-UniRule"/>
</dbReference>
<dbReference type="PANTHER" id="PTHR13247:SF0">
    <property type="entry name" value="MITOCHONDRIAL FISSION 1 PROTEIN"/>
    <property type="match status" value="1"/>
</dbReference>
<dbReference type="InterPro" id="IPR016543">
    <property type="entry name" value="Fis1"/>
</dbReference>
<comment type="similarity">
    <text evidence="2 8">Belongs to the FIS1 family.</text>
</comment>
<dbReference type="CDD" id="cd12212">
    <property type="entry name" value="Fis1"/>
    <property type="match status" value="1"/>
</dbReference>
<dbReference type="InterPro" id="IPR033745">
    <property type="entry name" value="Fis1_cytosol"/>
</dbReference>
<dbReference type="EMBL" id="GCHU01011208">
    <property type="protein sequence ID" value="JAG87790.1"/>
    <property type="molecule type" value="Transcribed_RNA"/>
</dbReference>
<dbReference type="GO" id="GO:0005741">
    <property type="term" value="C:mitochondrial outer membrane"/>
    <property type="evidence" value="ECO:0007669"/>
    <property type="project" value="UniProtKB-SubCell"/>
</dbReference>
<evidence type="ECO:0000256" key="7">
    <source>
        <dbReference type="ARBA" id="ARBA00023136"/>
    </source>
</evidence>
<dbReference type="PIRSF" id="PIRSF008835">
    <property type="entry name" value="TPR_repeat_11_Fis1"/>
    <property type="match status" value="1"/>
</dbReference>
<evidence type="ECO:0000256" key="8">
    <source>
        <dbReference type="PIRNR" id="PIRNR008835"/>
    </source>
</evidence>
<evidence type="ECO:0000256" key="10">
    <source>
        <dbReference type="SAM" id="Phobius"/>
    </source>
</evidence>
<dbReference type="SUPFAM" id="SSF48452">
    <property type="entry name" value="TPR-like"/>
    <property type="match status" value="1"/>
</dbReference>
<reference evidence="11" key="1">
    <citation type="submission" date="2015-02" db="EMBL/GenBank/DDBJ databases">
        <title>A transcriptome of Wollemia nobilis - a relic of Gondwana.</title>
        <authorList>
            <person name="Chia J.Y."/>
            <person name="Leong Y.S."/>
            <person name="Abdul Karim S."/>
            <person name="Wan Azmi N."/>
            <person name="Hercus R."/>
            <person name="Croft L."/>
        </authorList>
    </citation>
    <scope>NUCLEOTIDE SEQUENCE</scope>
    <source>
        <strain evidence="11">MaeBrown</strain>
        <tissue evidence="11">Leaf</tissue>
    </source>
</reference>
<dbReference type="PANTHER" id="PTHR13247">
    <property type="entry name" value="TETRATRICOPEPTIDE REPEAT PROTEIN 11 TPR REPEAT PROTEIN 11"/>
    <property type="match status" value="1"/>
</dbReference>
<dbReference type="InterPro" id="IPR028058">
    <property type="entry name" value="Fis1_TPR_N"/>
</dbReference>
<organism evidence="11">
    <name type="scientific">Wollemia nobilis</name>
    <dbReference type="NCBI Taxonomy" id="56998"/>
    <lineage>
        <taxon>Eukaryota</taxon>
        <taxon>Viridiplantae</taxon>
        <taxon>Streptophyta</taxon>
        <taxon>Embryophyta</taxon>
        <taxon>Tracheophyta</taxon>
        <taxon>Spermatophyta</taxon>
        <taxon>Pinopsida</taxon>
        <taxon>Pinidae</taxon>
        <taxon>Conifers II</taxon>
        <taxon>Araucariales</taxon>
        <taxon>Araucariaceae</taxon>
        <taxon>Wollemia</taxon>
    </lineage>
</organism>
<comment type="subcellular location">
    <subcellularLocation>
        <location evidence="1">Mitochondrion outer membrane</location>
        <topology evidence="1">Single-pass membrane protein</topology>
    </subcellularLocation>
</comment>